<evidence type="ECO:0000256" key="1">
    <source>
        <dbReference type="SAM" id="MobiDB-lite"/>
    </source>
</evidence>
<dbReference type="RefSeq" id="WP_109323875.1">
    <property type="nucleotide sequence ID" value="NZ_CP029352.1"/>
</dbReference>
<dbReference type="Gene3D" id="1.10.30.50">
    <property type="match status" value="1"/>
</dbReference>
<dbReference type="KEGG" id="azz:DEW08_01545"/>
<proteinExistence type="predicted"/>
<dbReference type="AlphaFoldDB" id="A0A2S2CKY4"/>
<evidence type="ECO:0000313" key="4">
    <source>
        <dbReference type="Proteomes" id="UP000245629"/>
    </source>
</evidence>
<keyword evidence="3" id="KW-0540">Nuclease</keyword>
<organism evidence="3 4">
    <name type="scientific">Azospirillum thermophilum</name>
    <dbReference type="NCBI Taxonomy" id="2202148"/>
    <lineage>
        <taxon>Bacteria</taxon>
        <taxon>Pseudomonadati</taxon>
        <taxon>Pseudomonadota</taxon>
        <taxon>Alphaproteobacteria</taxon>
        <taxon>Rhodospirillales</taxon>
        <taxon>Azospirillaceae</taxon>
        <taxon>Azospirillum</taxon>
    </lineage>
</organism>
<evidence type="ECO:0000313" key="3">
    <source>
        <dbReference type="EMBL" id="AWK85040.1"/>
    </source>
</evidence>
<dbReference type="GO" id="GO:0004519">
    <property type="term" value="F:endonuclease activity"/>
    <property type="evidence" value="ECO:0007669"/>
    <property type="project" value="UniProtKB-KW"/>
</dbReference>
<keyword evidence="3" id="KW-0378">Hydrolase</keyword>
<dbReference type="InterPro" id="IPR003615">
    <property type="entry name" value="HNH_nuc"/>
</dbReference>
<dbReference type="CDD" id="cd00085">
    <property type="entry name" value="HNHc"/>
    <property type="match status" value="1"/>
</dbReference>
<feature type="domain" description="HNH nuclease" evidence="2">
    <location>
        <begin position="14"/>
        <end position="72"/>
    </location>
</feature>
<dbReference type="Proteomes" id="UP000245629">
    <property type="component" value="Chromosome 1"/>
</dbReference>
<feature type="region of interest" description="Disordered" evidence="1">
    <location>
        <begin position="38"/>
        <end position="57"/>
    </location>
</feature>
<name>A0A2S2CKY4_9PROT</name>
<reference evidence="4" key="1">
    <citation type="submission" date="2018-05" db="EMBL/GenBank/DDBJ databases">
        <title>Azospirillum thermophila sp. nov., a novel isolated from hot spring.</title>
        <authorList>
            <person name="Zhao Z."/>
        </authorList>
    </citation>
    <scope>NUCLEOTIDE SEQUENCE [LARGE SCALE GENOMIC DNA]</scope>
    <source>
        <strain evidence="4">CFH 70021</strain>
    </source>
</reference>
<accession>A0A2S2CKY4</accession>
<feature type="region of interest" description="Disordered" evidence="1">
    <location>
        <begin position="71"/>
        <end position="110"/>
    </location>
</feature>
<feature type="compositionally biased region" description="Basic and acidic residues" evidence="1">
    <location>
        <begin position="38"/>
        <end position="48"/>
    </location>
</feature>
<evidence type="ECO:0000259" key="2">
    <source>
        <dbReference type="SMART" id="SM00507"/>
    </source>
</evidence>
<protein>
    <submittedName>
        <fullName evidence="3">HNH endonuclease</fullName>
    </submittedName>
</protein>
<gene>
    <name evidence="3" type="ORF">DEW08_01545</name>
</gene>
<sequence>MPGNPFYHSPFWYALRAKALKRDGYRCVVKGCPTPTHDLHVDHIDTRPRGATGPTDKDVLSNLRTLCGHHDRSVKEGASGRRSNGGRLIVKGCDASGRPLDPNHPWRRAG</sequence>
<keyword evidence="3" id="KW-0255">Endonuclease</keyword>
<keyword evidence="4" id="KW-1185">Reference proteome</keyword>
<dbReference type="SMART" id="SM00507">
    <property type="entry name" value="HNHc"/>
    <property type="match status" value="1"/>
</dbReference>
<dbReference type="OrthoDB" id="7363427at2"/>
<dbReference type="EMBL" id="CP029352">
    <property type="protein sequence ID" value="AWK85040.1"/>
    <property type="molecule type" value="Genomic_DNA"/>
</dbReference>